<protein>
    <submittedName>
        <fullName evidence="7">NUDIX hydrolase</fullName>
    </submittedName>
</protein>
<dbReference type="PROSITE" id="PS51462">
    <property type="entry name" value="NUDIX"/>
    <property type="match status" value="1"/>
</dbReference>
<reference evidence="7" key="1">
    <citation type="submission" date="2021-02" db="EMBL/GenBank/DDBJ databases">
        <title>Activity-based single-cell genomes from oceanic crustal fluid captures similar information to metagenomic and metatranscriptomic surveys with orders of magnitude less sampling.</title>
        <authorList>
            <person name="D'Angelo T.S."/>
            <person name="Orcutt B.N."/>
        </authorList>
    </citation>
    <scope>NUCLEOTIDE SEQUENCE [LARGE SCALE GENOMIC DNA]</scope>
    <source>
        <strain evidence="7">AH-315-J10</strain>
    </source>
</reference>
<gene>
    <name evidence="7" type="ORF">JYT35_00315</name>
</gene>
<name>A0ABS3APS4_9ACTN</name>
<dbReference type="EMBL" id="JAFIUH010000003">
    <property type="protein sequence ID" value="MBN4059543.1"/>
    <property type="molecule type" value="Genomic_DNA"/>
</dbReference>
<comment type="cofactor">
    <cofactor evidence="1">
        <name>Mg(2+)</name>
        <dbReference type="ChEBI" id="CHEBI:18420"/>
    </cofactor>
</comment>
<proteinExistence type="inferred from homology"/>
<dbReference type="InterPro" id="IPR020476">
    <property type="entry name" value="Nudix_hydrolase"/>
</dbReference>
<comment type="caution">
    <text evidence="7">The sequence shown here is derived from an EMBL/GenBank/DDBJ whole genome shotgun (WGS) entry which is preliminary data.</text>
</comment>
<dbReference type="InterPro" id="IPR000086">
    <property type="entry name" value="NUDIX_hydrolase_dom"/>
</dbReference>
<feature type="domain" description="Nudix hydrolase" evidence="6">
    <location>
        <begin position="2"/>
        <end position="132"/>
    </location>
</feature>
<dbReference type="GO" id="GO:0016787">
    <property type="term" value="F:hydrolase activity"/>
    <property type="evidence" value="ECO:0007669"/>
    <property type="project" value="UniProtKB-KW"/>
</dbReference>
<evidence type="ECO:0000256" key="3">
    <source>
        <dbReference type="ARBA" id="ARBA00022801"/>
    </source>
</evidence>
<dbReference type="CDD" id="cd02883">
    <property type="entry name" value="NUDIX_Hydrolase"/>
    <property type="match status" value="1"/>
</dbReference>
<evidence type="ECO:0000313" key="7">
    <source>
        <dbReference type="EMBL" id="MBN4059543.1"/>
    </source>
</evidence>
<evidence type="ECO:0000313" key="8">
    <source>
        <dbReference type="Proteomes" id="UP000724964"/>
    </source>
</evidence>
<dbReference type="Pfam" id="PF00293">
    <property type="entry name" value="NUDIX"/>
    <property type="match status" value="1"/>
</dbReference>
<dbReference type="InterPro" id="IPR020084">
    <property type="entry name" value="NUDIX_hydrolase_CS"/>
</dbReference>
<dbReference type="PANTHER" id="PTHR43046">
    <property type="entry name" value="GDP-MANNOSE MANNOSYL HYDROLASE"/>
    <property type="match status" value="1"/>
</dbReference>
<organism evidence="7 8">
    <name type="scientific">Acidimicrobium ferrooxidans</name>
    <dbReference type="NCBI Taxonomy" id="53635"/>
    <lineage>
        <taxon>Bacteria</taxon>
        <taxon>Bacillati</taxon>
        <taxon>Actinomycetota</taxon>
        <taxon>Acidimicrobiia</taxon>
        <taxon>Acidimicrobiales</taxon>
        <taxon>Acidimicrobiaceae</taxon>
        <taxon>Acidimicrobium</taxon>
    </lineage>
</organism>
<keyword evidence="3 5" id="KW-0378">Hydrolase</keyword>
<accession>A0ABS3APS4</accession>
<evidence type="ECO:0000256" key="1">
    <source>
        <dbReference type="ARBA" id="ARBA00001946"/>
    </source>
</evidence>
<keyword evidence="8" id="KW-1185">Reference proteome</keyword>
<evidence type="ECO:0000256" key="5">
    <source>
        <dbReference type="RuleBase" id="RU003476"/>
    </source>
</evidence>
<dbReference type="SUPFAM" id="SSF55811">
    <property type="entry name" value="Nudix"/>
    <property type="match status" value="1"/>
</dbReference>
<dbReference type="PROSITE" id="PS00893">
    <property type="entry name" value="NUDIX_BOX"/>
    <property type="match status" value="1"/>
</dbReference>
<evidence type="ECO:0000256" key="2">
    <source>
        <dbReference type="ARBA" id="ARBA00005582"/>
    </source>
</evidence>
<dbReference type="Gene3D" id="3.90.79.10">
    <property type="entry name" value="Nucleoside Triphosphate Pyrophosphohydrolase"/>
    <property type="match status" value="1"/>
</dbReference>
<dbReference type="InterPro" id="IPR015797">
    <property type="entry name" value="NUDIX_hydrolase-like_dom_sf"/>
</dbReference>
<sequence length="163" mass="18350">MKRWQVAGGVLEHDGRVLLVENQRRGGASDWSPPGGVVDPGETLLSALSREVVEETGLTVSVWERHLYCVTVEAPDMEWTMSADIHLAASHSGEIAIDDPDQIVTQARWVDRSESAQLMEASPQWLREPFSAWVDDPWSTGTRRFRYRVTGTDRASFRVNRTD</sequence>
<dbReference type="PANTHER" id="PTHR43046:SF12">
    <property type="entry name" value="GDP-MANNOSE MANNOSYL HYDROLASE"/>
    <property type="match status" value="1"/>
</dbReference>
<comment type="similarity">
    <text evidence="2 5">Belongs to the Nudix hydrolase family.</text>
</comment>
<evidence type="ECO:0000256" key="4">
    <source>
        <dbReference type="ARBA" id="ARBA00022842"/>
    </source>
</evidence>
<dbReference type="PRINTS" id="PR00502">
    <property type="entry name" value="NUDIXFAMILY"/>
</dbReference>
<evidence type="ECO:0000259" key="6">
    <source>
        <dbReference type="PROSITE" id="PS51462"/>
    </source>
</evidence>
<dbReference type="Proteomes" id="UP000724964">
    <property type="component" value="Unassembled WGS sequence"/>
</dbReference>
<keyword evidence="4" id="KW-0460">Magnesium</keyword>